<dbReference type="STRING" id="29485.CH64_2914"/>
<dbReference type="Proteomes" id="UP000042054">
    <property type="component" value="Unassembled WGS sequence"/>
</dbReference>
<keyword evidence="1" id="KW-0472">Membrane</keyword>
<evidence type="ECO:0000313" key="5">
    <source>
        <dbReference type="Proteomes" id="UP000042054"/>
    </source>
</evidence>
<name>A0A0U1HRV0_YERRO</name>
<reference evidence="5" key="1">
    <citation type="submission" date="2015-03" db="EMBL/GenBank/DDBJ databases">
        <authorList>
            <consortium name="Pathogen Informatics"/>
            <person name="Murphy D."/>
        </authorList>
    </citation>
    <scope>NUCLEOTIDE SEQUENCE [LARGE SCALE GENOMIC DNA]</scope>
    <source>
        <strain evidence="5">68/02</strain>
    </source>
</reference>
<dbReference type="InterPro" id="IPR053947">
    <property type="entry name" value="YscD_ppl__2nd"/>
</dbReference>
<dbReference type="Pfam" id="PF21934">
    <property type="entry name" value="Yop-YscD_ppl_3rd"/>
    <property type="match status" value="1"/>
</dbReference>
<feature type="transmembrane region" description="Helical" evidence="1">
    <location>
        <begin position="110"/>
        <end position="132"/>
    </location>
</feature>
<keyword evidence="1" id="KW-1133">Transmembrane helix</keyword>
<dbReference type="RefSeq" id="WP_049616766.1">
    <property type="nucleotide sequence ID" value="NZ_CABIHO010000052.1"/>
</dbReference>
<dbReference type="InterPro" id="IPR012843">
    <property type="entry name" value="YscD"/>
</dbReference>
<feature type="domain" description="YscD-like Bon-like" evidence="3">
    <location>
        <begin position="207"/>
        <end position="268"/>
    </location>
</feature>
<evidence type="ECO:0000313" key="4">
    <source>
        <dbReference type="EMBL" id="CQI89560.1"/>
    </source>
</evidence>
<dbReference type="Gene3D" id="3.30.1340.30">
    <property type="match status" value="1"/>
</dbReference>
<dbReference type="AlphaFoldDB" id="A0A0U1HRV0"/>
<feature type="domain" description="YscD-like Bon-like" evidence="2">
    <location>
        <begin position="277"/>
        <end position="333"/>
    </location>
</feature>
<protein>
    <submittedName>
        <fullName evidence="4">Type-III secretion protein</fullName>
    </submittedName>
</protein>
<proteinExistence type="predicted"/>
<dbReference type="OrthoDB" id="7066518at2"/>
<evidence type="ECO:0000256" key="1">
    <source>
        <dbReference type="SAM" id="Phobius"/>
    </source>
</evidence>
<accession>A0A0U1HRV0</accession>
<evidence type="ECO:0000259" key="3">
    <source>
        <dbReference type="Pfam" id="PF21937"/>
    </source>
</evidence>
<gene>
    <name evidence="4" type="ORF">ERS008555_01662</name>
</gene>
<evidence type="ECO:0000259" key="2">
    <source>
        <dbReference type="Pfam" id="PF21934"/>
    </source>
</evidence>
<dbReference type="InterPro" id="IPR053946">
    <property type="entry name" value="YscD_ppl_3rd"/>
</dbReference>
<dbReference type="Pfam" id="PF21937">
    <property type="entry name" value="Yop-YscD_ppl_2nd"/>
    <property type="match status" value="1"/>
</dbReference>
<dbReference type="NCBIfam" id="TIGR02500">
    <property type="entry name" value="type_III_yscD"/>
    <property type="match status" value="1"/>
</dbReference>
<dbReference type="EMBL" id="CTKE01000006">
    <property type="protein sequence ID" value="CQI89560.1"/>
    <property type="molecule type" value="Genomic_DNA"/>
</dbReference>
<keyword evidence="1" id="KW-0812">Transmembrane</keyword>
<sequence>MALGFKLRLMSGELNGRELSLPEGEFTLGEQGCDVLLPLPQGQVLTLVISENKILLRASGKVWVNGCRHDLQHPIPLRQVIEVAGLILVLGEEADALNSIILSPRSRGRVLLWLSMVTLIFLLLLFVFIFWFSQQSNRLFSYLPPDIPTQLSEQLKQPVLAGVTADWSSEGSVILSGHCSSSSAVTQLQNFLVQHQVVFRNKLVCDDHLISSVSDILHQYGYQDIEIRAGISPGNITLYGSIEMGEQWLNVQKALTTVAGLTGWTVINPHDGQMIRLVESLRKLNLLGYLSMMQSHKDIVISGVLSPDQKQKLSQMLAQLTQKESGALPVQYQNIPVSDQTAQLLPAAIVSYGGNNHAKFIQLANGARLQQGTVLENGYKVIFISEQGISLLKTNNLIQIPMNF</sequence>
<organism evidence="4 5">
    <name type="scientific">Yersinia rohdei</name>
    <dbReference type="NCBI Taxonomy" id="29485"/>
    <lineage>
        <taxon>Bacteria</taxon>
        <taxon>Pseudomonadati</taxon>
        <taxon>Pseudomonadota</taxon>
        <taxon>Gammaproteobacteria</taxon>
        <taxon>Enterobacterales</taxon>
        <taxon>Yersiniaceae</taxon>
        <taxon>Yersinia</taxon>
    </lineage>
</organism>
<dbReference type="CDD" id="cd00060">
    <property type="entry name" value="FHA"/>
    <property type="match status" value="1"/>
</dbReference>